<reference evidence="1 2" key="2">
    <citation type="submission" date="2018-06" db="EMBL/GenBank/DDBJ databases">
        <title>Metagenomic assembly of (sub)arctic Cyanobacteria and their associated microbiome from non-axenic cultures.</title>
        <authorList>
            <person name="Baurain D."/>
        </authorList>
    </citation>
    <scope>NUCLEOTIDE SEQUENCE [LARGE SCALE GENOMIC DNA]</scope>
    <source>
        <strain evidence="1">ULC066bin1</strain>
    </source>
</reference>
<dbReference type="Pfam" id="PF13365">
    <property type="entry name" value="Trypsin_2"/>
    <property type="match status" value="1"/>
</dbReference>
<organism evidence="1 2">
    <name type="scientific">Pseudanabaena frigida</name>
    <dbReference type="NCBI Taxonomy" id="945775"/>
    <lineage>
        <taxon>Bacteria</taxon>
        <taxon>Bacillati</taxon>
        <taxon>Cyanobacteriota</taxon>
        <taxon>Cyanophyceae</taxon>
        <taxon>Pseudanabaenales</taxon>
        <taxon>Pseudanabaenaceae</taxon>
        <taxon>Pseudanabaena</taxon>
    </lineage>
</organism>
<sequence length="260" mass="29306">MYHQLPPDFLYSAHLLKVIFNDSSGSTKEILGTGFVLAIKDDVPMIITNRHVVELDYKQPTAKYKDYSLSELYITGRRADNTTYSFRIAPSAKVFYSDIIENDIALIESKVYADSYNQDGWHFYFNLEHLATKEVFDNQLEPYDDVAFAGFPDSYDKVANRPILRSGKIASDPKYDYSWSRSFEGSCVAYEAFSSGGASGSPVFAPPKGVLEMPRSRDGYLVGINAGHVKDPDFYSGHSGISYFYKSTVIWDILHKEGLI</sequence>
<evidence type="ECO:0008006" key="3">
    <source>
        <dbReference type="Google" id="ProtNLM"/>
    </source>
</evidence>
<evidence type="ECO:0000313" key="2">
    <source>
        <dbReference type="Proteomes" id="UP000249467"/>
    </source>
</evidence>
<comment type="caution">
    <text evidence="1">The sequence shown here is derived from an EMBL/GenBank/DDBJ whole genome shotgun (WGS) entry which is preliminary data.</text>
</comment>
<dbReference type="Proteomes" id="UP000249467">
    <property type="component" value="Unassembled WGS sequence"/>
</dbReference>
<dbReference type="InterPro" id="IPR043504">
    <property type="entry name" value="Peptidase_S1_PA_chymotrypsin"/>
</dbReference>
<gene>
    <name evidence="1" type="ORF">DCF19_02875</name>
</gene>
<evidence type="ECO:0000313" key="1">
    <source>
        <dbReference type="EMBL" id="PZO44162.1"/>
    </source>
</evidence>
<dbReference type="InterPro" id="IPR009003">
    <property type="entry name" value="Peptidase_S1_PA"/>
</dbReference>
<dbReference type="EMBL" id="QBML01000003">
    <property type="protein sequence ID" value="PZO44162.1"/>
    <property type="molecule type" value="Genomic_DNA"/>
</dbReference>
<reference evidence="1 2" key="1">
    <citation type="submission" date="2018-04" db="EMBL/GenBank/DDBJ databases">
        <authorList>
            <person name="Go L.Y."/>
            <person name="Mitchell J.A."/>
        </authorList>
    </citation>
    <scope>NUCLEOTIDE SEQUENCE [LARGE SCALE GENOMIC DNA]</scope>
    <source>
        <strain evidence="1">ULC066bin1</strain>
    </source>
</reference>
<name>A0A2W4WI67_9CYAN</name>
<proteinExistence type="predicted"/>
<accession>A0A2W4WI67</accession>
<dbReference type="SUPFAM" id="SSF50494">
    <property type="entry name" value="Trypsin-like serine proteases"/>
    <property type="match status" value="1"/>
</dbReference>
<dbReference type="Gene3D" id="2.40.10.10">
    <property type="entry name" value="Trypsin-like serine proteases"/>
    <property type="match status" value="2"/>
</dbReference>
<protein>
    <recommendedName>
        <fullName evidence="3">Serine protease</fullName>
    </recommendedName>
</protein>
<dbReference type="AlphaFoldDB" id="A0A2W4WI67"/>